<dbReference type="PANTHER" id="PTHR11358:SF26">
    <property type="entry name" value="GUANIDINO ACID HYDROLASE, MITOCHONDRIAL"/>
    <property type="match status" value="1"/>
</dbReference>
<name>A0ABN6MEF6_9ACTN</name>
<protein>
    <submittedName>
        <fullName evidence="5">SpeB arginase/agmatinase/formimionoglutamate hydrolase SpeB</fullName>
    </submittedName>
</protein>
<dbReference type="Gene3D" id="3.40.800.10">
    <property type="entry name" value="Ureohydrolase domain"/>
    <property type="match status" value="1"/>
</dbReference>
<organism evidence="5 6">
    <name type="scientific">Raoultibacter timonensis</name>
    <dbReference type="NCBI Taxonomy" id="1907662"/>
    <lineage>
        <taxon>Bacteria</taxon>
        <taxon>Bacillati</taxon>
        <taxon>Actinomycetota</taxon>
        <taxon>Coriobacteriia</taxon>
        <taxon>Eggerthellales</taxon>
        <taxon>Eggerthellaceae</taxon>
        <taxon>Raoultibacter</taxon>
    </lineage>
</organism>
<dbReference type="SUPFAM" id="SSF52768">
    <property type="entry name" value="Arginase/deacetylase"/>
    <property type="match status" value="1"/>
</dbReference>
<dbReference type="NCBIfam" id="TIGR01230">
    <property type="entry name" value="agmatinase"/>
    <property type="match status" value="1"/>
</dbReference>
<dbReference type="PROSITE" id="PS01053">
    <property type="entry name" value="ARGINASE_1"/>
    <property type="match status" value="1"/>
</dbReference>
<dbReference type="PROSITE" id="PS51409">
    <property type="entry name" value="ARGINASE_2"/>
    <property type="match status" value="1"/>
</dbReference>
<dbReference type="Proteomes" id="UP001320544">
    <property type="component" value="Chromosome"/>
</dbReference>
<evidence type="ECO:0000256" key="4">
    <source>
        <dbReference type="RuleBase" id="RU003684"/>
    </source>
</evidence>
<reference evidence="5 6" key="1">
    <citation type="submission" date="2022-01" db="EMBL/GenBank/DDBJ databases">
        <title>Novel bile acid biosynthetic pathways are enriched in the microbiome of centenarians.</title>
        <authorList>
            <person name="Sato Y."/>
            <person name="Atarashi K."/>
            <person name="Plichta R.D."/>
            <person name="Arai Y."/>
            <person name="Sasajima S."/>
            <person name="Kearney M.S."/>
            <person name="Suda W."/>
            <person name="Takeshita K."/>
            <person name="Sasaki T."/>
            <person name="Okamoto S."/>
            <person name="Skelly N.A."/>
            <person name="Okamura Y."/>
            <person name="Vlamakis H."/>
            <person name="Li Y."/>
            <person name="Tanoue T."/>
            <person name="Takei H."/>
            <person name="Nittono H."/>
            <person name="Narushima S."/>
            <person name="Irie J."/>
            <person name="Itoh H."/>
            <person name="Moriya K."/>
            <person name="Sugiura Y."/>
            <person name="Suematsu M."/>
            <person name="Moritoki N."/>
            <person name="Shibata S."/>
            <person name="Littman R.D."/>
            <person name="Fischbach A.M."/>
            <person name="Uwamino Y."/>
            <person name="Inoue T."/>
            <person name="Honda A."/>
            <person name="Hattori M."/>
            <person name="Murai T."/>
            <person name="Xavier J.R."/>
            <person name="Hirose N."/>
            <person name="Honda K."/>
        </authorList>
    </citation>
    <scope>NUCLEOTIDE SEQUENCE [LARGE SCALE GENOMIC DNA]</scope>
    <source>
        <strain evidence="5 6">CE91-St30</strain>
    </source>
</reference>
<evidence type="ECO:0000313" key="5">
    <source>
        <dbReference type="EMBL" id="BDE96360.1"/>
    </source>
</evidence>
<dbReference type="Pfam" id="PF00491">
    <property type="entry name" value="Arginase"/>
    <property type="match status" value="1"/>
</dbReference>
<keyword evidence="6" id="KW-1185">Reference proteome</keyword>
<keyword evidence="3 4" id="KW-0378">Hydrolase</keyword>
<dbReference type="GO" id="GO:0016787">
    <property type="term" value="F:hydrolase activity"/>
    <property type="evidence" value="ECO:0007669"/>
    <property type="project" value="UniProtKB-KW"/>
</dbReference>
<dbReference type="InterPro" id="IPR006035">
    <property type="entry name" value="Ureohydrolase"/>
</dbReference>
<proteinExistence type="inferred from homology"/>
<dbReference type="InterPro" id="IPR020855">
    <property type="entry name" value="Ureohydrolase_Mn_BS"/>
</dbReference>
<dbReference type="InterPro" id="IPR023696">
    <property type="entry name" value="Ureohydrolase_dom_sf"/>
</dbReference>
<comment type="similarity">
    <text evidence="1">Belongs to the arginase family. Agmatinase subfamily.</text>
</comment>
<evidence type="ECO:0000256" key="3">
    <source>
        <dbReference type="ARBA" id="ARBA00022801"/>
    </source>
</evidence>
<gene>
    <name evidence="5" type="ORF">CE91St30_16930</name>
</gene>
<dbReference type="EMBL" id="AP025564">
    <property type="protein sequence ID" value="BDE96360.1"/>
    <property type="molecule type" value="Genomic_DNA"/>
</dbReference>
<dbReference type="RefSeq" id="WP_244385697.1">
    <property type="nucleotide sequence ID" value="NZ_AP025564.1"/>
</dbReference>
<evidence type="ECO:0000256" key="1">
    <source>
        <dbReference type="ARBA" id="ARBA00009227"/>
    </source>
</evidence>
<accession>A0ABN6MEF6</accession>
<dbReference type="CDD" id="cd11589">
    <property type="entry name" value="Agmatinase_like_1"/>
    <property type="match status" value="1"/>
</dbReference>
<dbReference type="PANTHER" id="PTHR11358">
    <property type="entry name" value="ARGINASE/AGMATINASE"/>
    <property type="match status" value="1"/>
</dbReference>
<dbReference type="PIRSF" id="PIRSF036979">
    <property type="entry name" value="Arginase"/>
    <property type="match status" value="1"/>
</dbReference>
<evidence type="ECO:0000256" key="2">
    <source>
        <dbReference type="ARBA" id="ARBA00022723"/>
    </source>
</evidence>
<sequence length="333" mass="36235">MEFGSRNANVNFSTNGDNFFNLPFTGIASFMKTEICPSLDALEPGYDVAILGFPFDVGASARSGARFGPRGVRDASTVYCDGLYGLYDPVRNVEYLDQGERIIDCGDVDVSPCGFEQSFENCEAAVRCIIDSGAVPVVIGGDHSTTIPVVRALDRYDDVCIIQFDAHLDWTDSYGEFTCSYSSPMRRSSELAHVGKMMQIGLRGLGSSGPADFAEARAWGSTIVSAPELRREGMEAIIARIPDAEHYYITVDIDGFDPSLCPGTGSPQPGGLLYEEVNDLVYAVVKKGDVVGFDVSEVAPPYDHADQTSLYAAQIILDFICFYTKKRSQGYLE</sequence>
<keyword evidence="2" id="KW-0479">Metal-binding</keyword>
<evidence type="ECO:0000313" key="6">
    <source>
        <dbReference type="Proteomes" id="UP001320544"/>
    </source>
</evidence>
<dbReference type="InterPro" id="IPR005925">
    <property type="entry name" value="Agmatinase-rel"/>
</dbReference>